<dbReference type="SUPFAM" id="SSF56281">
    <property type="entry name" value="Metallo-hydrolase/oxidoreductase"/>
    <property type="match status" value="1"/>
</dbReference>
<dbReference type="Gene3D" id="3.60.15.10">
    <property type="entry name" value="Ribonuclease Z/Hydroxyacylglutathione hydrolase-like"/>
    <property type="match status" value="1"/>
</dbReference>
<dbReference type="InterPro" id="IPR036866">
    <property type="entry name" value="RibonucZ/Hydroxyglut_hydro"/>
</dbReference>
<comment type="caution">
    <text evidence="6">The sequence shown here is derived from an EMBL/GenBank/DDBJ whole genome shotgun (WGS) entry which is preliminary data.</text>
</comment>
<evidence type="ECO:0000256" key="3">
    <source>
        <dbReference type="ARBA" id="ARBA00022801"/>
    </source>
</evidence>
<evidence type="ECO:0000313" key="6">
    <source>
        <dbReference type="EMBL" id="PWV58593.1"/>
    </source>
</evidence>
<keyword evidence="4" id="KW-0862">Zinc</keyword>
<dbReference type="RefSeq" id="WP_110020383.1">
    <property type="nucleotide sequence ID" value="NZ_QGTJ01000015.1"/>
</dbReference>
<keyword evidence="3 6" id="KW-0378">Hydrolase</keyword>
<dbReference type="SMART" id="SM00849">
    <property type="entry name" value="Lactamase_B"/>
    <property type="match status" value="1"/>
</dbReference>
<evidence type="ECO:0000256" key="4">
    <source>
        <dbReference type="ARBA" id="ARBA00022833"/>
    </source>
</evidence>
<dbReference type="Proteomes" id="UP000246569">
    <property type="component" value="Unassembled WGS sequence"/>
</dbReference>
<comment type="cofactor">
    <cofactor evidence="1">
        <name>Zn(2+)</name>
        <dbReference type="ChEBI" id="CHEBI:29105"/>
    </cofactor>
</comment>
<dbReference type="InterPro" id="IPR051453">
    <property type="entry name" value="MBL_Glyoxalase_II"/>
</dbReference>
<evidence type="ECO:0000313" key="7">
    <source>
        <dbReference type="Proteomes" id="UP000246569"/>
    </source>
</evidence>
<sequence>MNVRCFTVGQFQVNAWLIEDVVSHATVLIDTGEDDQLATHLEQLNPPPALDAILLTHAHFDHAGGLVPLQRLFPAAVTVLPALERPMFDVLPRQGAMFGMPRFSRPCGRIDREVHEGDRVDINGLQAEFVSTPGHTPGQGCWRIGSHLFVGDTLFAGSVGRTDFPMSDHAQAQRSLSRLLELPGDLIVHPGHGPDTTLAAELATNPYLAHVRRAKGIPEPSDVYGASGRWG</sequence>
<dbReference type="InterPro" id="IPR001279">
    <property type="entry name" value="Metallo-B-lactamas"/>
</dbReference>
<feature type="domain" description="Metallo-beta-lactamase" evidence="5">
    <location>
        <begin position="12"/>
        <end position="192"/>
    </location>
</feature>
<accession>A0A317MQ15</accession>
<evidence type="ECO:0000256" key="1">
    <source>
        <dbReference type="ARBA" id="ARBA00001947"/>
    </source>
</evidence>
<dbReference type="AlphaFoldDB" id="A0A317MQ15"/>
<evidence type="ECO:0000259" key="5">
    <source>
        <dbReference type="SMART" id="SM00849"/>
    </source>
</evidence>
<dbReference type="PANTHER" id="PTHR46233">
    <property type="entry name" value="HYDROXYACYLGLUTATHIONE HYDROLASE GLOC"/>
    <property type="match status" value="1"/>
</dbReference>
<dbReference type="EMBL" id="QGTJ01000015">
    <property type="protein sequence ID" value="PWV58593.1"/>
    <property type="molecule type" value="Genomic_DNA"/>
</dbReference>
<keyword evidence="7" id="KW-1185">Reference proteome</keyword>
<gene>
    <name evidence="6" type="ORF">C7443_11520</name>
</gene>
<dbReference type="GO" id="GO:0046872">
    <property type="term" value="F:metal ion binding"/>
    <property type="evidence" value="ECO:0007669"/>
    <property type="project" value="UniProtKB-KW"/>
</dbReference>
<dbReference type="OrthoDB" id="9802248at2"/>
<name>A0A317MQ15_9GAMM</name>
<protein>
    <submittedName>
        <fullName evidence="6">Glyoxylase-like metal-dependent hydrolase (Beta-lactamase superfamily II)</fullName>
    </submittedName>
</protein>
<reference evidence="6 7" key="1">
    <citation type="submission" date="2018-05" db="EMBL/GenBank/DDBJ databases">
        <title>Genomic Encyclopedia of Type Strains, Phase IV (KMG-IV): sequencing the most valuable type-strain genomes for metagenomic binning, comparative biology and taxonomic classification.</title>
        <authorList>
            <person name="Goeker M."/>
        </authorList>
    </citation>
    <scope>NUCLEOTIDE SEQUENCE [LARGE SCALE GENOMIC DNA]</scope>
    <source>
        <strain evidence="6 7">DSM 23606</strain>
    </source>
</reference>
<evidence type="ECO:0000256" key="2">
    <source>
        <dbReference type="ARBA" id="ARBA00022723"/>
    </source>
</evidence>
<proteinExistence type="predicted"/>
<organism evidence="6 7">
    <name type="scientific">Plasticicumulans acidivorans</name>
    <dbReference type="NCBI Taxonomy" id="886464"/>
    <lineage>
        <taxon>Bacteria</taxon>
        <taxon>Pseudomonadati</taxon>
        <taxon>Pseudomonadota</taxon>
        <taxon>Gammaproteobacteria</taxon>
        <taxon>Candidatus Competibacteraceae</taxon>
        <taxon>Plasticicumulans</taxon>
    </lineage>
</organism>
<dbReference type="Pfam" id="PF00753">
    <property type="entry name" value="Lactamase_B"/>
    <property type="match status" value="1"/>
</dbReference>
<dbReference type="PANTHER" id="PTHR46233:SF3">
    <property type="entry name" value="HYDROXYACYLGLUTATHIONE HYDROLASE GLOC"/>
    <property type="match status" value="1"/>
</dbReference>
<dbReference type="GO" id="GO:0016787">
    <property type="term" value="F:hydrolase activity"/>
    <property type="evidence" value="ECO:0007669"/>
    <property type="project" value="UniProtKB-KW"/>
</dbReference>
<keyword evidence="2" id="KW-0479">Metal-binding</keyword>